<gene>
    <name evidence="1" type="ORF">RUMHYD_03817</name>
</gene>
<reference evidence="1 2" key="1">
    <citation type="submission" date="2009-01" db="EMBL/GenBank/DDBJ databases">
        <authorList>
            <person name="Fulton L."/>
            <person name="Clifton S."/>
            <person name="Fulton B."/>
            <person name="Xu J."/>
            <person name="Minx P."/>
            <person name="Pepin K.H."/>
            <person name="Johnson M."/>
            <person name="Bhonagiri V."/>
            <person name="Nash W.E."/>
            <person name="Mardis E.R."/>
            <person name="Wilson R.K."/>
        </authorList>
    </citation>
    <scope>NUCLEOTIDE SEQUENCE [LARGE SCALE GENOMIC DNA]</scope>
    <source>
        <strain evidence="2">DSM 10507 / JCM 14656 / S5a33</strain>
    </source>
</reference>
<reference evidence="1 2" key="2">
    <citation type="submission" date="2009-02" db="EMBL/GenBank/DDBJ databases">
        <title>Draft genome sequence of Blautia hydrogenotrophica DSM 10507 (Ruminococcus hydrogenotrophicus DSM 10507).</title>
        <authorList>
            <person name="Sudarsanam P."/>
            <person name="Ley R."/>
            <person name="Guruge J."/>
            <person name="Turnbaugh P.J."/>
            <person name="Mahowald M."/>
            <person name="Liep D."/>
            <person name="Gordon J."/>
        </authorList>
    </citation>
    <scope>NUCLEOTIDE SEQUENCE [LARGE SCALE GENOMIC DNA]</scope>
    <source>
        <strain evidence="2">DSM 10507 / JCM 14656 / S5a33</strain>
    </source>
</reference>
<evidence type="ECO:0000313" key="1">
    <source>
        <dbReference type="EMBL" id="EEG47297.1"/>
    </source>
</evidence>
<dbReference type="EMBL" id="ACBZ01000206">
    <property type="protein sequence ID" value="EEG47297.1"/>
    <property type="molecule type" value="Genomic_DNA"/>
</dbReference>
<protein>
    <submittedName>
        <fullName evidence="1">Uncharacterized protein</fullName>
    </submittedName>
</protein>
<organism evidence="1 2">
    <name type="scientific">Blautia hydrogenotrophica (strain DSM 10507 / JCM 14656 / S5a33)</name>
    <name type="common">Ruminococcus hydrogenotrophicus</name>
    <dbReference type="NCBI Taxonomy" id="476272"/>
    <lineage>
        <taxon>Bacteria</taxon>
        <taxon>Bacillati</taxon>
        <taxon>Bacillota</taxon>
        <taxon>Clostridia</taxon>
        <taxon>Lachnospirales</taxon>
        <taxon>Lachnospiraceae</taxon>
        <taxon>Blautia</taxon>
    </lineage>
</organism>
<dbReference type="Proteomes" id="UP000003100">
    <property type="component" value="Unassembled WGS sequence"/>
</dbReference>
<dbReference type="HOGENOM" id="CLU_3247942_0_0_9"/>
<name>C0CSF0_BLAHS</name>
<accession>C0CSF0</accession>
<comment type="caution">
    <text evidence="1">The sequence shown here is derived from an EMBL/GenBank/DDBJ whole genome shotgun (WGS) entry which is preliminary data.</text>
</comment>
<dbReference type="AlphaFoldDB" id="C0CSF0"/>
<keyword evidence="2" id="KW-1185">Reference proteome</keyword>
<proteinExistence type="predicted"/>
<evidence type="ECO:0000313" key="2">
    <source>
        <dbReference type="Proteomes" id="UP000003100"/>
    </source>
</evidence>
<dbReference type="PATRIC" id="fig|476272.21.peg.501"/>
<sequence length="42" mass="4568">MSKTVALATISTQCGFTNGAGRIVTIMEVRQRESLDILQRTA</sequence>